<dbReference type="OrthoDB" id="6105938at2759"/>
<dbReference type="CTD" id="79596"/>
<dbReference type="OMA" id="NDMYEKV"/>
<dbReference type="SMART" id="SM00184">
    <property type="entry name" value="RING"/>
    <property type="match status" value="1"/>
</dbReference>
<evidence type="ECO:0000259" key="7">
    <source>
        <dbReference type="PROSITE" id="PS50089"/>
    </source>
</evidence>
<feature type="region of interest" description="Disordered" evidence="6">
    <location>
        <begin position="131"/>
        <end position="153"/>
    </location>
</feature>
<dbReference type="GO" id="GO:0008270">
    <property type="term" value="F:zinc ion binding"/>
    <property type="evidence" value="ECO:0007669"/>
    <property type="project" value="UniProtKB-KW"/>
</dbReference>
<dbReference type="eggNOG" id="ENOG502QTFT">
    <property type="taxonomic scope" value="Eukaryota"/>
</dbReference>
<evidence type="ECO:0000256" key="6">
    <source>
        <dbReference type="SAM" id="MobiDB-lite"/>
    </source>
</evidence>
<evidence type="ECO:0000256" key="2">
    <source>
        <dbReference type="ARBA" id="ARBA00022771"/>
    </source>
</evidence>
<dbReference type="InterPro" id="IPR035691">
    <property type="entry name" value="OBI1_RING-HC"/>
</dbReference>
<dbReference type="FunCoup" id="W5MAU9">
    <property type="interactions" value="681"/>
</dbReference>
<dbReference type="GO" id="GO:0004842">
    <property type="term" value="F:ubiquitin-protein transferase activity"/>
    <property type="evidence" value="ECO:0007669"/>
    <property type="project" value="InterPro"/>
</dbReference>
<dbReference type="STRING" id="7918.ENSLOCP00000005508"/>
<reference evidence="8" key="3">
    <citation type="submission" date="2025-09" db="UniProtKB">
        <authorList>
            <consortium name="Ensembl"/>
        </authorList>
    </citation>
    <scope>IDENTIFICATION</scope>
</reference>
<accession>W5MAU9</accession>
<dbReference type="InterPro" id="IPR013083">
    <property type="entry name" value="Znf_RING/FYVE/PHD"/>
</dbReference>
<dbReference type="AlphaFoldDB" id="W5MAU9"/>
<dbReference type="Proteomes" id="UP000018468">
    <property type="component" value="Linkage group LG17"/>
</dbReference>
<dbReference type="GeneID" id="102697967"/>
<keyword evidence="1" id="KW-0479">Metal-binding</keyword>
<dbReference type="InterPro" id="IPR001841">
    <property type="entry name" value="Znf_RING"/>
</dbReference>
<dbReference type="Ensembl" id="ENSLOCT00000005516.1">
    <property type="protein sequence ID" value="ENSLOCP00000005508.1"/>
    <property type="gene ID" value="ENSLOCG00000004597.1"/>
</dbReference>
<dbReference type="Pfam" id="PF13923">
    <property type="entry name" value="zf-C3HC4_2"/>
    <property type="match status" value="1"/>
</dbReference>
<dbReference type="PANTHER" id="PTHR14609:SF1">
    <property type="entry name" value="ORC UBIQUITIN LIGASE 1"/>
    <property type="match status" value="1"/>
</dbReference>
<dbReference type="GO" id="GO:0006275">
    <property type="term" value="P:regulation of DNA replication"/>
    <property type="evidence" value="ECO:0007669"/>
    <property type="project" value="InterPro"/>
</dbReference>
<keyword evidence="9" id="KW-1185">Reference proteome</keyword>
<dbReference type="InParanoid" id="W5MAU9"/>
<reference evidence="8" key="2">
    <citation type="submission" date="2025-08" db="UniProtKB">
        <authorList>
            <consortium name="Ensembl"/>
        </authorList>
    </citation>
    <scope>IDENTIFICATION</scope>
</reference>
<dbReference type="KEGG" id="loc:102697967"/>
<dbReference type="CDD" id="cd16562">
    <property type="entry name" value="RING-HC_RNF219"/>
    <property type="match status" value="1"/>
</dbReference>
<evidence type="ECO:0000313" key="9">
    <source>
        <dbReference type="Proteomes" id="UP000018468"/>
    </source>
</evidence>
<dbReference type="PANTHER" id="PTHR14609">
    <property type="entry name" value="RING FINGER PROTEIN 219"/>
    <property type="match status" value="1"/>
</dbReference>
<keyword evidence="3" id="KW-0862">Zinc</keyword>
<reference evidence="9" key="1">
    <citation type="submission" date="2011-12" db="EMBL/GenBank/DDBJ databases">
        <title>The Draft Genome of Lepisosteus oculatus.</title>
        <authorList>
            <consortium name="The Broad Institute Genome Assembly &amp; Analysis Group"/>
            <consortium name="Computational R&amp;D Group"/>
            <consortium name="and Sequencing Platform"/>
            <person name="Di Palma F."/>
            <person name="Alfoldi J."/>
            <person name="Johnson J."/>
            <person name="Berlin A."/>
            <person name="Gnerre S."/>
            <person name="Jaffe D."/>
            <person name="MacCallum I."/>
            <person name="Young S."/>
            <person name="Walker B.J."/>
            <person name="Lander E.S."/>
            <person name="Lindblad-Toh K."/>
        </authorList>
    </citation>
    <scope>NUCLEOTIDE SEQUENCE [LARGE SCALE GENOMIC DNA]</scope>
</reference>
<name>W5MAU9_LEPOC</name>
<evidence type="ECO:0000256" key="5">
    <source>
        <dbReference type="SAM" id="Coils"/>
    </source>
</evidence>
<dbReference type="HOGENOM" id="CLU_023039_0_0_1"/>
<dbReference type="GeneTree" id="ENSGT00390000013512"/>
<protein>
    <submittedName>
        <fullName evidence="8">ORC ubiquitin ligase 1</fullName>
    </submittedName>
</protein>
<feature type="domain" description="RING-type" evidence="7">
    <location>
        <begin position="18"/>
        <end position="56"/>
    </location>
</feature>
<proteinExistence type="predicted"/>
<keyword evidence="5" id="KW-0175">Coiled coil</keyword>
<organism evidence="8 9">
    <name type="scientific">Lepisosteus oculatus</name>
    <name type="common">Spotted gar</name>
    <dbReference type="NCBI Taxonomy" id="7918"/>
    <lineage>
        <taxon>Eukaryota</taxon>
        <taxon>Metazoa</taxon>
        <taxon>Chordata</taxon>
        <taxon>Craniata</taxon>
        <taxon>Vertebrata</taxon>
        <taxon>Euteleostomi</taxon>
        <taxon>Actinopterygii</taxon>
        <taxon>Neopterygii</taxon>
        <taxon>Holostei</taxon>
        <taxon>Semionotiformes</taxon>
        <taxon>Lepisosteidae</taxon>
        <taxon>Lepisosteus</taxon>
    </lineage>
</organism>
<evidence type="ECO:0000313" key="8">
    <source>
        <dbReference type="Ensembl" id="ENSLOCP00000005508.1"/>
    </source>
</evidence>
<feature type="compositionally biased region" description="Basic and acidic residues" evidence="6">
    <location>
        <begin position="138"/>
        <end position="153"/>
    </location>
</feature>
<sequence>MAQCVQSVTLSLTLPMSCQICLGKVRHPVICTNNHVFCSTCIEVWLKKNSQCPTCRIPITPENPCKEIIGATNESECNDSQSVRKHLRKTRFELLLKECEDEIEALQKENEDLRNKNIRFESQLKTVLDPSTLSLPHKNGDYKQKGEDKRDDPNMLKEWENKLKAAADIYEKVKSDMEKLKEANKNLRAQIIDLVRDNLHLKAEVENRSPQKFGRFTVAALEAKIDQYERDSSHLRRALERSDKYIEELEAHVSDMERKLDEKDKGGDSCEVVNVSIAHSQLEEKEVCSKQLLIWNNESQKNNSKTNRKAINDMENTPECIDLDMKSEKILGSCRCFSTTATESNMSAVLHKKRESCENGTQKKERNSLDLDLSVPYTPSSSFSFLSLNSPNDCSQKTSTKPLSYLRKLCFDDFSSNTLSDVQNETTENHVLDATIPVECKTQAAATMPVFWGTCHLGTKGSGQACPTQTGEQANNGRSKSKQIFGRPFHDITKANHIGMSSEASMDAAYLDKICELDSMISESESSRCSHFSLSKESTDLGTPLISELACVEPLNEVNTRREQKVRKNQHVASCSEEISESITSSKPLSKSNKHLQVLQMKEESCSSGDEDTWVNSLQMKQGSSQSDEMSFDLLFDLHESSQEVKPGSSSSSNSTEAHHNQTEDLFPIVSSVKSESVNRTESNDSTSQLIKRKSMKAFHIASPSKISKCEK</sequence>
<feature type="region of interest" description="Disordered" evidence="6">
    <location>
        <begin position="643"/>
        <end position="695"/>
    </location>
</feature>
<feature type="coiled-coil region" evidence="5">
    <location>
        <begin position="156"/>
        <end position="266"/>
    </location>
</feature>
<dbReference type="Bgee" id="ENSLOCG00000004597">
    <property type="expression patterns" value="Expressed in ovary and 13 other cell types or tissues"/>
</dbReference>
<dbReference type="SUPFAM" id="SSF57850">
    <property type="entry name" value="RING/U-box"/>
    <property type="match status" value="1"/>
</dbReference>
<evidence type="ECO:0000256" key="3">
    <source>
        <dbReference type="ARBA" id="ARBA00022833"/>
    </source>
</evidence>
<dbReference type="Gene3D" id="3.30.40.10">
    <property type="entry name" value="Zinc/RING finger domain, C3HC4 (zinc finger)"/>
    <property type="match status" value="1"/>
</dbReference>
<dbReference type="GO" id="GO:0006513">
    <property type="term" value="P:protein monoubiquitination"/>
    <property type="evidence" value="ECO:0007669"/>
    <property type="project" value="InterPro"/>
</dbReference>
<evidence type="ECO:0000256" key="1">
    <source>
        <dbReference type="ARBA" id="ARBA00022723"/>
    </source>
</evidence>
<keyword evidence="2 4" id="KW-0863">Zinc-finger</keyword>
<dbReference type="EMBL" id="AHAT01022796">
    <property type="status" value="NOT_ANNOTATED_CDS"/>
    <property type="molecule type" value="Genomic_DNA"/>
</dbReference>
<feature type="coiled-coil region" evidence="5">
    <location>
        <begin position="89"/>
        <end position="123"/>
    </location>
</feature>
<dbReference type="InterPro" id="IPR039209">
    <property type="entry name" value="OBI1"/>
</dbReference>
<dbReference type="PROSITE" id="PS50089">
    <property type="entry name" value="ZF_RING_2"/>
    <property type="match status" value="1"/>
</dbReference>
<evidence type="ECO:0000256" key="4">
    <source>
        <dbReference type="PROSITE-ProRule" id="PRU00175"/>
    </source>
</evidence>